<evidence type="ECO:0000313" key="3">
    <source>
        <dbReference type="Proteomes" id="UP001365405"/>
    </source>
</evidence>
<organism evidence="2 3">
    <name type="scientific">Pseudaquabacterium inlustre</name>
    <dbReference type="NCBI Taxonomy" id="2984192"/>
    <lineage>
        <taxon>Bacteria</taxon>
        <taxon>Pseudomonadati</taxon>
        <taxon>Pseudomonadota</taxon>
        <taxon>Betaproteobacteria</taxon>
        <taxon>Burkholderiales</taxon>
        <taxon>Sphaerotilaceae</taxon>
        <taxon>Pseudaquabacterium</taxon>
    </lineage>
</organism>
<keyword evidence="3" id="KW-1185">Reference proteome</keyword>
<dbReference type="SUPFAM" id="SSF53474">
    <property type="entry name" value="alpha/beta-Hydrolases"/>
    <property type="match status" value="1"/>
</dbReference>
<reference evidence="2 3" key="1">
    <citation type="submission" date="2024-04" db="EMBL/GenBank/DDBJ databases">
        <title>Novel species of the genus Ideonella isolated from streams.</title>
        <authorList>
            <person name="Lu H."/>
        </authorList>
    </citation>
    <scope>NUCLEOTIDE SEQUENCE [LARGE SCALE GENOMIC DNA]</scope>
    <source>
        <strain evidence="2 3">DXS22W</strain>
    </source>
</reference>
<dbReference type="Gene3D" id="3.40.50.1820">
    <property type="entry name" value="alpha/beta hydrolase"/>
    <property type="match status" value="1"/>
</dbReference>
<keyword evidence="2" id="KW-0378">Hydrolase</keyword>
<feature type="region of interest" description="Disordered" evidence="1">
    <location>
        <begin position="1"/>
        <end position="35"/>
    </location>
</feature>
<protein>
    <submittedName>
        <fullName evidence="2">Alpha/beta hydrolase</fullName>
    </submittedName>
</protein>
<dbReference type="Proteomes" id="UP001365405">
    <property type="component" value="Unassembled WGS sequence"/>
</dbReference>
<comment type="caution">
    <text evidence="2">The sequence shown here is derived from an EMBL/GenBank/DDBJ whole genome shotgun (WGS) entry which is preliminary data.</text>
</comment>
<dbReference type="InterPro" id="IPR029058">
    <property type="entry name" value="AB_hydrolase_fold"/>
</dbReference>
<accession>A0ABU9CJ22</accession>
<sequence>MLSACGGADDTPTTQAVSEPEETRAQDSRTSFAPRAASAYSDYEAGTGSNGDGFKAQAGVSVETDRWAGVLNGSGYRIEVPKNWNGKLVMYAHGYAGTGNELVVTTPSALRAYLIANGFAWAASSYSKNYYDVRVGVEDTNALANEFTKIAAARGRTLAAPTKTYLVGHSMGGHITAAAIETETATYAKNKVNYDGALPMCGVTGDTELFDYFSAYQALAQYFAGVPKYPQTGWADISALVRSNLFTTFSTVPTAQGLKLREAIRNLTGGERPIFNEGFANSGLQGVVWGTFGGDGTINGILNKSPLDTNRFVFQLDADTAQTDEEKALNTGVLRATAVADANRLRRDGLRWIPKVNGEFKIPVLSMHTLGDMYVPFHMTQIHRQRAVAKGNGNLLVQRAIRAPSHCDFTVTETVNAFADLVKWVEQGTKPAGDDVMTPATVASPSYGCTFTVNTAVAGEPTTPGSAVYTRTLMPACPAN</sequence>
<proteinExistence type="predicted"/>
<gene>
    <name evidence="2" type="ORF">AACH10_16490</name>
</gene>
<name>A0ABU9CJ22_9BURK</name>
<evidence type="ECO:0000313" key="2">
    <source>
        <dbReference type="EMBL" id="MEK8051852.1"/>
    </source>
</evidence>
<dbReference type="EMBL" id="JBBUTH010000008">
    <property type="protein sequence ID" value="MEK8051852.1"/>
    <property type="molecule type" value="Genomic_DNA"/>
</dbReference>
<evidence type="ECO:0000256" key="1">
    <source>
        <dbReference type="SAM" id="MobiDB-lite"/>
    </source>
</evidence>
<dbReference type="GO" id="GO:0016787">
    <property type="term" value="F:hydrolase activity"/>
    <property type="evidence" value="ECO:0007669"/>
    <property type="project" value="UniProtKB-KW"/>
</dbReference>